<proteinExistence type="predicted"/>
<dbReference type="EMBL" id="JAQIZT010000016">
    <property type="protein sequence ID" value="KAJ6968423.1"/>
    <property type="molecule type" value="Genomic_DNA"/>
</dbReference>
<evidence type="ECO:0000313" key="1">
    <source>
        <dbReference type="EMBL" id="KAJ6968423.1"/>
    </source>
</evidence>
<gene>
    <name evidence="1" type="ORF">NC653_036405</name>
</gene>
<evidence type="ECO:0000313" key="2">
    <source>
        <dbReference type="Proteomes" id="UP001164929"/>
    </source>
</evidence>
<comment type="caution">
    <text evidence="1">The sequence shown here is derived from an EMBL/GenBank/DDBJ whole genome shotgun (WGS) entry which is preliminary data.</text>
</comment>
<name>A0AAD6PWE2_9ROSI</name>
<keyword evidence="2" id="KW-1185">Reference proteome</keyword>
<dbReference type="AlphaFoldDB" id="A0AAD6PWE2"/>
<sequence>MASASAKQSKFPCFCLGAGFNWEIERSGNSHCKSPSTSS</sequence>
<protein>
    <submittedName>
        <fullName evidence="1">Uncharacterized protein</fullName>
    </submittedName>
</protein>
<organism evidence="1 2">
    <name type="scientific">Populus alba x Populus x berolinensis</name>
    <dbReference type="NCBI Taxonomy" id="444605"/>
    <lineage>
        <taxon>Eukaryota</taxon>
        <taxon>Viridiplantae</taxon>
        <taxon>Streptophyta</taxon>
        <taxon>Embryophyta</taxon>
        <taxon>Tracheophyta</taxon>
        <taxon>Spermatophyta</taxon>
        <taxon>Magnoliopsida</taxon>
        <taxon>eudicotyledons</taxon>
        <taxon>Gunneridae</taxon>
        <taxon>Pentapetalae</taxon>
        <taxon>rosids</taxon>
        <taxon>fabids</taxon>
        <taxon>Malpighiales</taxon>
        <taxon>Salicaceae</taxon>
        <taxon>Saliceae</taxon>
        <taxon>Populus</taxon>
    </lineage>
</organism>
<dbReference type="Proteomes" id="UP001164929">
    <property type="component" value="Chromosome 16"/>
</dbReference>
<reference evidence="1 2" key="1">
    <citation type="journal article" date="2023" name="Mol. Ecol. Resour.">
        <title>Chromosome-level genome assembly of a triploid poplar Populus alba 'Berolinensis'.</title>
        <authorList>
            <person name="Chen S."/>
            <person name="Yu Y."/>
            <person name="Wang X."/>
            <person name="Wang S."/>
            <person name="Zhang T."/>
            <person name="Zhou Y."/>
            <person name="He R."/>
            <person name="Meng N."/>
            <person name="Wang Y."/>
            <person name="Liu W."/>
            <person name="Liu Z."/>
            <person name="Liu J."/>
            <person name="Guo Q."/>
            <person name="Huang H."/>
            <person name="Sederoff R.R."/>
            <person name="Wang G."/>
            <person name="Qu G."/>
            <person name="Chen S."/>
        </authorList>
    </citation>
    <scope>NUCLEOTIDE SEQUENCE [LARGE SCALE GENOMIC DNA]</scope>
    <source>
        <strain evidence="1">SC-2020</strain>
    </source>
</reference>
<accession>A0AAD6PWE2</accession>